<keyword evidence="3" id="KW-1185">Reference proteome</keyword>
<dbReference type="Proteomes" id="UP000626795">
    <property type="component" value="Unassembled WGS sequence"/>
</dbReference>
<keyword evidence="1" id="KW-1133">Transmembrane helix</keyword>
<evidence type="ECO:0000313" key="3">
    <source>
        <dbReference type="Proteomes" id="UP000626795"/>
    </source>
</evidence>
<comment type="caution">
    <text evidence="2">The sequence shown here is derived from an EMBL/GenBank/DDBJ whole genome shotgun (WGS) entry which is preliminary data.</text>
</comment>
<keyword evidence="1" id="KW-0812">Transmembrane</keyword>
<organism evidence="2 3">
    <name type="scientific">Neisseria subflava</name>
    <dbReference type="NCBI Taxonomy" id="28449"/>
    <lineage>
        <taxon>Bacteria</taxon>
        <taxon>Pseudomonadati</taxon>
        <taxon>Pseudomonadota</taxon>
        <taxon>Betaproteobacteria</taxon>
        <taxon>Neisseriales</taxon>
        <taxon>Neisseriaceae</taxon>
        <taxon>Neisseria</taxon>
    </lineage>
</organism>
<evidence type="ECO:0000256" key="1">
    <source>
        <dbReference type="SAM" id="Phobius"/>
    </source>
</evidence>
<dbReference type="AlphaFoldDB" id="A0A9X9QYM2"/>
<feature type="transmembrane region" description="Helical" evidence="1">
    <location>
        <begin position="29"/>
        <end position="48"/>
    </location>
</feature>
<keyword evidence="1" id="KW-0472">Membrane</keyword>
<evidence type="ECO:0000313" key="2">
    <source>
        <dbReference type="EMBL" id="VTY04814.1"/>
    </source>
</evidence>
<reference evidence="2" key="1">
    <citation type="submission" date="2019-05" db="EMBL/GenBank/DDBJ databases">
        <authorList>
            <person name="Hibberd M."/>
        </authorList>
    </citation>
    <scope>NUCLEOTIDE SEQUENCE</scope>
    <source>
        <strain evidence="2">Neisseria_subflava_BgEED23</strain>
    </source>
</reference>
<gene>
    <name evidence="2" type="ORF">ONOEEDHL_00170</name>
</gene>
<name>A0A9X9QYM2_NEISU</name>
<accession>A0A9X9QYM2</accession>
<proteinExistence type="predicted"/>
<dbReference type="EMBL" id="CABFLZ010000011">
    <property type="protein sequence ID" value="VTY04814.1"/>
    <property type="molecule type" value="Genomic_DNA"/>
</dbReference>
<protein>
    <submittedName>
        <fullName evidence="2">Uncharacterized protein</fullName>
    </submittedName>
</protein>
<sequence length="50" mass="5711">MEMIGAMFEGTVEILRLDWSKRKLSKEGLIMLTVWSAVIVALIVYMVIPK</sequence>